<dbReference type="RefSeq" id="WP_079636380.1">
    <property type="nucleotide sequence ID" value="NZ_FVGW01000027.1"/>
</dbReference>
<proteinExistence type="predicted"/>
<evidence type="ECO:0000313" key="2">
    <source>
        <dbReference type="Proteomes" id="UP000190074"/>
    </source>
</evidence>
<protein>
    <submittedName>
        <fullName evidence="1">Uncharacterized protein</fullName>
    </submittedName>
</protein>
<sequence>MGIRDRFGKLFNRDRKDQPTRSSIWNRVSNWVRRRGREEPEEPTAVPAGGDGIDLGGTVFYAPTGEIGSVRIIINGTFGSKSGGNIYAEWNGTVDTDRGNRRPTSDNARRLAAALAAQDPTAVVEAINIILTLDYAGQVPGGQGGFSSYGPTEGMRVIGIGAISITWT</sequence>
<dbReference type="AlphaFoldDB" id="A0A1T8VG06"/>
<dbReference type="EMBL" id="FVGW01000027">
    <property type="protein sequence ID" value="SKN03993.1"/>
    <property type="molecule type" value="Genomic_DNA"/>
</dbReference>
<accession>A0A1T8VG06</accession>
<name>A0A1T8VG06_9MYCO</name>
<organism evidence="1 2">
    <name type="scientific">Mycobacteroides abscessus subsp. massiliense</name>
    <dbReference type="NCBI Taxonomy" id="1962118"/>
    <lineage>
        <taxon>Bacteria</taxon>
        <taxon>Bacillati</taxon>
        <taxon>Actinomycetota</taxon>
        <taxon>Actinomycetes</taxon>
        <taxon>Mycobacteriales</taxon>
        <taxon>Mycobacteriaceae</taxon>
        <taxon>Mycobacteroides</taxon>
        <taxon>Mycobacteroides abscessus</taxon>
    </lineage>
</organism>
<evidence type="ECO:0000313" key="1">
    <source>
        <dbReference type="EMBL" id="SKN03993.1"/>
    </source>
</evidence>
<reference evidence="1 2" key="1">
    <citation type="submission" date="2016-11" db="EMBL/GenBank/DDBJ databases">
        <authorList>
            <consortium name="Pathogen Informatics"/>
        </authorList>
    </citation>
    <scope>NUCLEOTIDE SEQUENCE [LARGE SCALE GENOMIC DNA]</scope>
    <source>
        <strain evidence="1 2">911</strain>
    </source>
</reference>
<dbReference type="Proteomes" id="UP000190074">
    <property type="component" value="Unassembled WGS sequence"/>
</dbReference>
<gene>
    <name evidence="1" type="ORF">SAMEA2259716_05823</name>
</gene>